<dbReference type="AlphaFoldDB" id="A0AAW1RK64"/>
<organism evidence="1 2">
    <name type="scientific">Elliptochloris bilobata</name>
    <dbReference type="NCBI Taxonomy" id="381761"/>
    <lineage>
        <taxon>Eukaryota</taxon>
        <taxon>Viridiplantae</taxon>
        <taxon>Chlorophyta</taxon>
        <taxon>core chlorophytes</taxon>
        <taxon>Trebouxiophyceae</taxon>
        <taxon>Trebouxiophyceae incertae sedis</taxon>
        <taxon>Elliptochloris clade</taxon>
        <taxon>Elliptochloris</taxon>
    </lineage>
</organism>
<comment type="caution">
    <text evidence="1">The sequence shown here is derived from an EMBL/GenBank/DDBJ whole genome shotgun (WGS) entry which is preliminary data.</text>
</comment>
<name>A0AAW1RK64_9CHLO</name>
<reference evidence="1 2" key="1">
    <citation type="journal article" date="2024" name="Nat. Commun.">
        <title>Phylogenomics reveals the evolutionary origins of lichenization in chlorophyte algae.</title>
        <authorList>
            <person name="Puginier C."/>
            <person name="Libourel C."/>
            <person name="Otte J."/>
            <person name="Skaloud P."/>
            <person name="Haon M."/>
            <person name="Grisel S."/>
            <person name="Petersen M."/>
            <person name="Berrin J.G."/>
            <person name="Delaux P.M."/>
            <person name="Dal Grande F."/>
            <person name="Keller J."/>
        </authorList>
    </citation>
    <scope>NUCLEOTIDE SEQUENCE [LARGE SCALE GENOMIC DNA]</scope>
    <source>
        <strain evidence="1 2">SAG 245.80</strain>
    </source>
</reference>
<dbReference type="Proteomes" id="UP001445335">
    <property type="component" value="Unassembled WGS sequence"/>
</dbReference>
<gene>
    <name evidence="1" type="ORF">WJX81_006191</name>
</gene>
<proteinExistence type="predicted"/>
<sequence length="136" mass="15079">MDQLLRWAAFEANDPEALAKFDLPIKVTPFYKDGKNRLWGMSIAFVKDGVTATTIGVKFDEEEVVRHEWVGRGSDGFPTLEGNSEDVLGANLEIRKEDDNVIDDEVRGAIRGFCQGLVAAINKYYAFGSAFVDEAT</sequence>
<dbReference type="EMBL" id="JALJOU010000034">
    <property type="protein sequence ID" value="KAK9834055.1"/>
    <property type="molecule type" value="Genomic_DNA"/>
</dbReference>
<keyword evidence="2" id="KW-1185">Reference proteome</keyword>
<evidence type="ECO:0000313" key="1">
    <source>
        <dbReference type="EMBL" id="KAK9834055.1"/>
    </source>
</evidence>
<accession>A0AAW1RK64</accession>
<evidence type="ECO:0000313" key="2">
    <source>
        <dbReference type="Proteomes" id="UP001445335"/>
    </source>
</evidence>
<protein>
    <submittedName>
        <fullName evidence="1">Uncharacterized protein</fullName>
    </submittedName>
</protein>